<dbReference type="CTD" id="31797"/>
<evidence type="ECO:0000256" key="5">
    <source>
        <dbReference type="ARBA" id="ARBA00022825"/>
    </source>
</evidence>
<dbReference type="GO" id="GO:0016485">
    <property type="term" value="P:protein processing"/>
    <property type="evidence" value="ECO:0007669"/>
    <property type="project" value="UniProtKB-ARBA"/>
</dbReference>
<dbReference type="AlphaFoldDB" id="A0A6P8Y6D4"/>
<keyword evidence="3 8" id="KW-0645">Protease</keyword>
<reference evidence="12" key="1">
    <citation type="submission" date="2025-08" db="UniProtKB">
        <authorList>
            <consortium name="RefSeq"/>
        </authorList>
    </citation>
    <scope>IDENTIFICATION</scope>
    <source>
        <strain evidence="12">15112-1751.03</strain>
        <tissue evidence="12">Whole Adult</tissue>
    </source>
</reference>
<dbReference type="PROSITE" id="PS00135">
    <property type="entry name" value="TRYPSIN_SER"/>
    <property type="match status" value="1"/>
</dbReference>
<keyword evidence="5 8" id="KW-0720">Serine protease</keyword>
<evidence type="ECO:0000256" key="8">
    <source>
        <dbReference type="RuleBase" id="RU363034"/>
    </source>
</evidence>
<accession>A0A6P8Y6D4</accession>
<evidence type="ECO:0000313" key="11">
    <source>
        <dbReference type="Proteomes" id="UP000515160"/>
    </source>
</evidence>
<protein>
    <submittedName>
        <fullName evidence="12">Serine protease snake</fullName>
    </submittedName>
</protein>
<keyword evidence="11" id="KW-1185">Reference proteome</keyword>
<evidence type="ECO:0000256" key="6">
    <source>
        <dbReference type="ARBA" id="ARBA00023145"/>
    </source>
</evidence>
<gene>
    <name evidence="12" type="primary">LOC117578032</name>
</gene>
<name>A0A6P8Y6D4_DROAB</name>
<dbReference type="InterPro" id="IPR051333">
    <property type="entry name" value="CLIP_Serine_Protease"/>
</dbReference>
<keyword evidence="2" id="KW-0964">Secreted</keyword>
<comment type="subcellular location">
    <subcellularLocation>
        <location evidence="1">Secreted</location>
    </subcellularLocation>
</comment>
<evidence type="ECO:0000256" key="4">
    <source>
        <dbReference type="ARBA" id="ARBA00022801"/>
    </source>
</evidence>
<dbReference type="SUPFAM" id="SSF50494">
    <property type="entry name" value="Trypsin-like serine proteases"/>
    <property type="match status" value="1"/>
</dbReference>
<dbReference type="Proteomes" id="UP000515160">
    <property type="component" value="Chromosome X"/>
</dbReference>
<dbReference type="InterPro" id="IPR043504">
    <property type="entry name" value="Peptidase_S1_PA_chymotrypsin"/>
</dbReference>
<sequence length="429" mass="47181">MPTSVAATQNRRSHLEVELATKRDVEKAQQKKKGKEKVGKKTHKMINAILLSYLLLLLVTQAKAAVANAAIKPLSQRGIIFPKESFDDCFTDDHQRVPGSCKLLEDCPAALRRWNEQSVLPKTCYFVKYDQFVCCDLHDNNSTTPTTPTIQPEPEPEPQLRSSEQACEDSKIFGISIVGGRPAKYGEFPYMAALGWQANFDGSILYRCGGTLIAPTFVLTAAHCINFGGQLPATVRLGGENLTEGMGENHAIRRVFTHPDYTDTGAYNDIALLELDATQPSSRTIVCLWQSPELPMDELTAIGYGQIQFAGLSSKQLLKVSLQHVTQQQCQPHYQLEDLPQGLALSQMCAGDLRGVGDTCQGDSGGPLLMRSKNQWFVVGITSLGQGCASGPPSIYTRVSSYLDWIESIVWPKAEVGPQQPTFDLRMND</sequence>
<evidence type="ECO:0000313" key="12">
    <source>
        <dbReference type="RefSeq" id="XP_034119035.1"/>
    </source>
</evidence>
<dbReference type="GeneID" id="117578032"/>
<dbReference type="InterPro" id="IPR009003">
    <property type="entry name" value="Peptidase_S1_PA"/>
</dbReference>
<dbReference type="PROSITE" id="PS00134">
    <property type="entry name" value="TRYPSIN_HIS"/>
    <property type="match status" value="1"/>
</dbReference>
<keyword evidence="6" id="KW-0865">Zymogen</keyword>
<evidence type="ECO:0000256" key="7">
    <source>
        <dbReference type="ARBA" id="ARBA00023157"/>
    </source>
</evidence>
<evidence type="ECO:0000259" key="10">
    <source>
        <dbReference type="PROSITE" id="PS50240"/>
    </source>
</evidence>
<dbReference type="InterPro" id="IPR018114">
    <property type="entry name" value="TRYPSIN_HIS"/>
</dbReference>
<dbReference type="Gene3D" id="2.40.10.10">
    <property type="entry name" value="Trypsin-like serine proteases"/>
    <property type="match status" value="1"/>
</dbReference>
<evidence type="ECO:0000256" key="3">
    <source>
        <dbReference type="ARBA" id="ARBA00022670"/>
    </source>
</evidence>
<dbReference type="SMART" id="SM00020">
    <property type="entry name" value="Tryp_SPc"/>
    <property type="match status" value="1"/>
</dbReference>
<dbReference type="PRINTS" id="PR00722">
    <property type="entry name" value="CHYMOTRYPSIN"/>
</dbReference>
<evidence type="ECO:0000256" key="1">
    <source>
        <dbReference type="ARBA" id="ARBA00004613"/>
    </source>
</evidence>
<proteinExistence type="predicted"/>
<evidence type="ECO:0000256" key="9">
    <source>
        <dbReference type="SAM" id="MobiDB-lite"/>
    </source>
</evidence>
<dbReference type="PANTHER" id="PTHR24260:SF135">
    <property type="entry name" value="CLIP DOMAIN-CONTAINING SERINE PROTEASE-RELATED"/>
    <property type="match status" value="1"/>
</dbReference>
<evidence type="ECO:0000256" key="2">
    <source>
        <dbReference type="ARBA" id="ARBA00022525"/>
    </source>
</evidence>
<organism evidence="11 12">
    <name type="scientific">Drosophila albomicans</name>
    <name type="common">Fruit fly</name>
    <dbReference type="NCBI Taxonomy" id="7291"/>
    <lineage>
        <taxon>Eukaryota</taxon>
        <taxon>Metazoa</taxon>
        <taxon>Ecdysozoa</taxon>
        <taxon>Arthropoda</taxon>
        <taxon>Hexapoda</taxon>
        <taxon>Insecta</taxon>
        <taxon>Pterygota</taxon>
        <taxon>Neoptera</taxon>
        <taxon>Endopterygota</taxon>
        <taxon>Diptera</taxon>
        <taxon>Brachycera</taxon>
        <taxon>Muscomorpha</taxon>
        <taxon>Ephydroidea</taxon>
        <taxon>Drosophilidae</taxon>
        <taxon>Drosophila</taxon>
    </lineage>
</organism>
<dbReference type="FunFam" id="2.40.10.10:FF:000047">
    <property type="entry name" value="Trypsin eta"/>
    <property type="match status" value="1"/>
</dbReference>
<feature type="region of interest" description="Disordered" evidence="9">
    <location>
        <begin position="143"/>
        <end position="163"/>
    </location>
</feature>
<feature type="domain" description="Peptidase S1" evidence="10">
    <location>
        <begin position="177"/>
        <end position="411"/>
    </location>
</feature>
<keyword evidence="4 8" id="KW-0378">Hydrolase</keyword>
<dbReference type="RefSeq" id="XP_034119035.1">
    <property type="nucleotide sequence ID" value="XM_034263144.2"/>
</dbReference>
<dbReference type="InterPro" id="IPR001314">
    <property type="entry name" value="Peptidase_S1A"/>
</dbReference>
<dbReference type="GO" id="GO:0004252">
    <property type="term" value="F:serine-type endopeptidase activity"/>
    <property type="evidence" value="ECO:0007669"/>
    <property type="project" value="InterPro"/>
</dbReference>
<feature type="compositionally biased region" description="Low complexity" evidence="9">
    <location>
        <begin position="143"/>
        <end position="152"/>
    </location>
</feature>
<dbReference type="GO" id="GO:0005576">
    <property type="term" value="C:extracellular region"/>
    <property type="evidence" value="ECO:0007669"/>
    <property type="project" value="UniProtKB-SubCell"/>
</dbReference>
<dbReference type="InterPro" id="IPR001254">
    <property type="entry name" value="Trypsin_dom"/>
</dbReference>
<dbReference type="PANTHER" id="PTHR24260">
    <property type="match status" value="1"/>
</dbReference>
<dbReference type="Pfam" id="PF00089">
    <property type="entry name" value="Trypsin"/>
    <property type="match status" value="1"/>
</dbReference>
<dbReference type="PROSITE" id="PS50240">
    <property type="entry name" value="TRYPSIN_DOM"/>
    <property type="match status" value="1"/>
</dbReference>
<dbReference type="OrthoDB" id="10004439at2759"/>
<dbReference type="CDD" id="cd00190">
    <property type="entry name" value="Tryp_SPc"/>
    <property type="match status" value="1"/>
</dbReference>
<dbReference type="InterPro" id="IPR033116">
    <property type="entry name" value="TRYPSIN_SER"/>
</dbReference>
<keyword evidence="7" id="KW-1015">Disulfide bond</keyword>